<name>A0A0F8V9C0_9ZZZZ</name>
<sequence length="74" mass="9013">MMAKEKEYKKTRLQYNSNRYTLTIPRWLVKKVLCAKKSSIIKFDFEGNKVILEKEVWYDKELNEIKEEINKLKV</sequence>
<comment type="caution">
    <text evidence="1">The sequence shown here is derived from an EMBL/GenBank/DDBJ whole genome shotgun (WGS) entry which is preliminary data.</text>
</comment>
<gene>
    <name evidence="1" type="ORF">LCGC14_2815050</name>
</gene>
<dbReference type="AlphaFoldDB" id="A0A0F8V9C0"/>
<evidence type="ECO:0008006" key="2">
    <source>
        <dbReference type="Google" id="ProtNLM"/>
    </source>
</evidence>
<dbReference type="EMBL" id="LAZR01070421">
    <property type="protein sequence ID" value="KKK41178.1"/>
    <property type="molecule type" value="Genomic_DNA"/>
</dbReference>
<proteinExistence type="predicted"/>
<evidence type="ECO:0000313" key="1">
    <source>
        <dbReference type="EMBL" id="KKK41178.1"/>
    </source>
</evidence>
<protein>
    <recommendedName>
        <fullName evidence="2">SpoVT-AbrB domain-containing protein</fullName>
    </recommendedName>
</protein>
<organism evidence="1">
    <name type="scientific">marine sediment metagenome</name>
    <dbReference type="NCBI Taxonomy" id="412755"/>
    <lineage>
        <taxon>unclassified sequences</taxon>
        <taxon>metagenomes</taxon>
        <taxon>ecological metagenomes</taxon>
    </lineage>
</organism>
<reference evidence="1" key="1">
    <citation type="journal article" date="2015" name="Nature">
        <title>Complex archaea that bridge the gap between prokaryotes and eukaryotes.</title>
        <authorList>
            <person name="Spang A."/>
            <person name="Saw J.H."/>
            <person name="Jorgensen S.L."/>
            <person name="Zaremba-Niedzwiedzka K."/>
            <person name="Martijn J."/>
            <person name="Lind A.E."/>
            <person name="van Eijk R."/>
            <person name="Schleper C."/>
            <person name="Guy L."/>
            <person name="Ettema T.J."/>
        </authorList>
    </citation>
    <scope>NUCLEOTIDE SEQUENCE</scope>
</reference>
<accession>A0A0F8V9C0</accession>